<dbReference type="Pfam" id="PF00593">
    <property type="entry name" value="TonB_dep_Rec_b-barrel"/>
    <property type="match status" value="1"/>
</dbReference>
<accession>A0ABV1RLQ4</accession>
<dbReference type="PANTHER" id="PTHR40980">
    <property type="entry name" value="PLUG DOMAIN-CONTAINING PROTEIN"/>
    <property type="match status" value="1"/>
</dbReference>
<sequence length="1011" mass="110005">MGHIPFRPKLLASAVTVAMLAANAQVANAAEGADEAVDETIVITGIRGSLMRAMDMKRDAQGVVDGISSEDIGKFPDTNLAESLQRITGVSIDRSNGEGSKITVRGLGSDFNLVTLNGRQMPTSGLTGTAINSSRSFDFANIASEAVSGVEVYKTSRADISTGGIGATVNVLTARPLNDPGLNFAVGVKGVIDKSTDKGDSITPEISGIYSQTFADDKFGIAISASHQERNGGNKQANIGNWHTQTQEGVDQGGWFSGGMDNADQANVLGKDDGFASSDTFNRPQNFGYEYNDFERTRDNAQLVVQFAPSDALTFTADYTYTKNEITNVQNRMSAWFWEGERIDAGNGKSLWTGDKNKTPLVWHSLAGPDLTFGTAAFGEVHENKSLGFNVEWDVSDNLSFEFDAHDSTAESGSASPFGNSSVVEFANGSRLNSTIDFRQDFPVIGIETTPGNDASADEIYATGSSLRNSQFTNDVSQVQLKGKYTFDEGVITSVDFGIGATENTVQAVFMKAERATWGGEGTPENIDDGIFSAQSSSNTIDNLSNQGIDANGNPYDVFDLFYTFSTQDATDQVASFAAPDNSADNVVDPAVWPCADRFCVTENWTTDERVKEEMLAAYMQANFEVELGDMYLKGAAGFRYEQTDVTSNAMVPAYTAVNWVSNNEFETVDSGESAFTEFSGDYSNFLPNLDLSLEITDDLKVRTSFSETIARATYNHLRGGVAITSLRSTTSRAERGEPGLLPHESQNFDLSVEWYFDDASYASIGYFHKKVENYVGSRTQTQPLFDLKMPANGPRAADARANISDPNDQGAIRQYLFDNYGEADGVFVTGQDASGNPTGYIQSVDGDPAISFETKVPFNEKEATIDGVEIALQHTFESGFGAQVNYTFVESDAEYDPNVFNEQFALPGLSDTANVVAFYDKDGIQVRIAYNWRDAFLNSTDNGNNNPRITEEYSQIDVNASYDVTEQVTVFVEAINLTDETQRMHSRYQNELLNAIEQGARYNIGARFTF</sequence>
<keyword evidence="2 4" id="KW-0472">Membrane</keyword>
<feature type="chain" id="PRO_5046435826" evidence="5">
    <location>
        <begin position="30"/>
        <end position="1011"/>
    </location>
</feature>
<dbReference type="Gene3D" id="2.170.130.10">
    <property type="entry name" value="TonB-dependent receptor, plug domain"/>
    <property type="match status" value="1"/>
</dbReference>
<dbReference type="Gene3D" id="2.40.170.20">
    <property type="entry name" value="TonB-dependent receptor, beta-barrel domain"/>
    <property type="match status" value="1"/>
</dbReference>
<evidence type="ECO:0000256" key="1">
    <source>
        <dbReference type="ARBA" id="ARBA00004442"/>
    </source>
</evidence>
<dbReference type="InterPro" id="IPR012910">
    <property type="entry name" value="Plug_dom"/>
</dbReference>
<comment type="subcellular location">
    <subcellularLocation>
        <location evidence="1 4">Cell outer membrane</location>
    </subcellularLocation>
</comment>
<dbReference type="InterPro" id="IPR000531">
    <property type="entry name" value="Beta-barrel_TonB"/>
</dbReference>
<dbReference type="RefSeq" id="WP_143870374.1">
    <property type="nucleotide sequence ID" value="NZ_CP041660.1"/>
</dbReference>
<evidence type="ECO:0000313" key="8">
    <source>
        <dbReference type="EMBL" id="MER2493879.1"/>
    </source>
</evidence>
<name>A0ABV1RLQ4_9ALTE</name>
<feature type="domain" description="TonB-dependent receptor plug" evidence="7">
    <location>
        <begin position="57"/>
        <end position="167"/>
    </location>
</feature>
<keyword evidence="9" id="KW-1185">Reference proteome</keyword>
<dbReference type="PANTHER" id="PTHR40980:SF3">
    <property type="entry name" value="TONB-DEPENDENT RECEPTOR-LIKE BETA-BARREL DOMAIN-CONTAINING PROTEIN"/>
    <property type="match status" value="1"/>
</dbReference>
<evidence type="ECO:0000256" key="3">
    <source>
        <dbReference type="ARBA" id="ARBA00023237"/>
    </source>
</evidence>
<reference evidence="8 9" key="1">
    <citation type="submission" date="2024-06" db="EMBL/GenBank/DDBJ databases">
        <authorList>
            <person name="Chen R.Y."/>
        </authorList>
    </citation>
    <scope>NUCLEOTIDE SEQUENCE [LARGE SCALE GENOMIC DNA]</scope>
    <source>
        <strain evidence="8 9">D2</strain>
    </source>
</reference>
<gene>
    <name evidence="8" type="ORF">ABS311_18545</name>
</gene>
<evidence type="ECO:0000256" key="5">
    <source>
        <dbReference type="SAM" id="SignalP"/>
    </source>
</evidence>
<evidence type="ECO:0000259" key="7">
    <source>
        <dbReference type="Pfam" id="PF07715"/>
    </source>
</evidence>
<keyword evidence="3" id="KW-0998">Cell outer membrane</keyword>
<evidence type="ECO:0000313" key="9">
    <source>
        <dbReference type="Proteomes" id="UP001467690"/>
    </source>
</evidence>
<evidence type="ECO:0000256" key="2">
    <source>
        <dbReference type="ARBA" id="ARBA00023136"/>
    </source>
</evidence>
<organism evidence="8 9">
    <name type="scientific">Catenovulum sediminis</name>
    <dbReference type="NCBI Taxonomy" id="1740262"/>
    <lineage>
        <taxon>Bacteria</taxon>
        <taxon>Pseudomonadati</taxon>
        <taxon>Pseudomonadota</taxon>
        <taxon>Gammaproteobacteria</taxon>
        <taxon>Alteromonadales</taxon>
        <taxon>Alteromonadaceae</taxon>
        <taxon>Catenovulum</taxon>
    </lineage>
</organism>
<feature type="domain" description="TonB-dependent receptor-like beta-barrel" evidence="6">
    <location>
        <begin position="446"/>
        <end position="978"/>
    </location>
</feature>
<dbReference type="InterPro" id="IPR036942">
    <property type="entry name" value="Beta-barrel_TonB_sf"/>
</dbReference>
<keyword evidence="8" id="KW-0675">Receptor</keyword>
<keyword evidence="4" id="KW-0798">TonB box</keyword>
<comment type="similarity">
    <text evidence="4">Belongs to the TonB-dependent receptor family.</text>
</comment>
<keyword evidence="5" id="KW-0732">Signal</keyword>
<dbReference type="EMBL" id="JBELOE010000270">
    <property type="protein sequence ID" value="MER2493879.1"/>
    <property type="molecule type" value="Genomic_DNA"/>
</dbReference>
<dbReference type="InterPro" id="IPR010104">
    <property type="entry name" value="TonB_rcpt_bac"/>
</dbReference>
<evidence type="ECO:0000259" key="6">
    <source>
        <dbReference type="Pfam" id="PF00593"/>
    </source>
</evidence>
<proteinExistence type="inferred from homology"/>
<comment type="caution">
    <text evidence="8">The sequence shown here is derived from an EMBL/GenBank/DDBJ whole genome shotgun (WGS) entry which is preliminary data.</text>
</comment>
<protein>
    <submittedName>
        <fullName evidence="8">TonB-dependent receptor</fullName>
    </submittedName>
</protein>
<feature type="signal peptide" evidence="5">
    <location>
        <begin position="1"/>
        <end position="29"/>
    </location>
</feature>
<dbReference type="NCBIfam" id="TIGR01782">
    <property type="entry name" value="TonB-Xanth-Caul"/>
    <property type="match status" value="1"/>
</dbReference>
<dbReference type="Pfam" id="PF07715">
    <property type="entry name" value="Plug"/>
    <property type="match status" value="1"/>
</dbReference>
<dbReference type="Proteomes" id="UP001467690">
    <property type="component" value="Unassembled WGS sequence"/>
</dbReference>
<dbReference type="InterPro" id="IPR037066">
    <property type="entry name" value="Plug_dom_sf"/>
</dbReference>
<dbReference type="SUPFAM" id="SSF56935">
    <property type="entry name" value="Porins"/>
    <property type="match status" value="1"/>
</dbReference>
<evidence type="ECO:0000256" key="4">
    <source>
        <dbReference type="RuleBase" id="RU003357"/>
    </source>
</evidence>